<gene>
    <name evidence="10" type="ORF">CcCBS67573_g06740</name>
</gene>
<dbReference type="InterPro" id="IPR050401">
    <property type="entry name" value="Cyclic_nucleotide_synthase"/>
</dbReference>
<dbReference type="PANTHER" id="PTHR11920">
    <property type="entry name" value="GUANYLYL CYCLASE"/>
    <property type="match status" value="1"/>
</dbReference>
<dbReference type="InterPro" id="IPR001425">
    <property type="entry name" value="Arc/bac/fun_rhodopsins"/>
</dbReference>
<dbReference type="GO" id="GO:0007168">
    <property type="term" value="P:receptor guanylyl cyclase signaling pathway"/>
    <property type="evidence" value="ECO:0007669"/>
    <property type="project" value="TreeGrafter"/>
</dbReference>
<dbReference type="GO" id="GO:0004383">
    <property type="term" value="F:guanylate cyclase activity"/>
    <property type="evidence" value="ECO:0007669"/>
    <property type="project" value="TreeGrafter"/>
</dbReference>
<keyword evidence="7" id="KW-0456">Lyase</keyword>
<reference evidence="10 11" key="1">
    <citation type="journal article" date="2019" name="Sci. Rep.">
        <title>Comparative genomics of chytrid fungi reveal insights into the obligate biotrophic and pathogenic lifestyle of Synchytrium endobioticum.</title>
        <authorList>
            <person name="van de Vossenberg B.T.L.H."/>
            <person name="Warris S."/>
            <person name="Nguyen H.D.T."/>
            <person name="van Gent-Pelzer M.P.E."/>
            <person name="Joly D.L."/>
            <person name="van de Geest H.C."/>
            <person name="Bonants P.J.M."/>
            <person name="Smith D.S."/>
            <person name="Levesque C.A."/>
            <person name="van der Lee T.A.J."/>
        </authorList>
    </citation>
    <scope>NUCLEOTIDE SEQUENCE [LARGE SCALE GENOMIC DNA]</scope>
    <source>
        <strain evidence="10 11">CBS 675.73</strain>
    </source>
</reference>
<dbReference type="InterPro" id="IPR029787">
    <property type="entry name" value="Nucleotide_cyclase"/>
</dbReference>
<evidence type="ECO:0000313" key="10">
    <source>
        <dbReference type="EMBL" id="TPX69868.1"/>
    </source>
</evidence>
<keyword evidence="11" id="KW-1185">Reference proteome</keyword>
<evidence type="ECO:0000256" key="3">
    <source>
        <dbReference type="ARBA" id="ARBA00022692"/>
    </source>
</evidence>
<dbReference type="Proteomes" id="UP000320333">
    <property type="component" value="Unassembled WGS sequence"/>
</dbReference>
<accession>A0A507F3A5</accession>
<dbReference type="InterPro" id="IPR001054">
    <property type="entry name" value="A/G_cyclase"/>
</dbReference>
<evidence type="ECO:0000256" key="8">
    <source>
        <dbReference type="SAM" id="Phobius"/>
    </source>
</evidence>
<evidence type="ECO:0000256" key="2">
    <source>
        <dbReference type="ARBA" id="ARBA00008130"/>
    </source>
</evidence>
<dbReference type="SUPFAM" id="SSF81321">
    <property type="entry name" value="Family A G protein-coupled receptor-like"/>
    <property type="match status" value="1"/>
</dbReference>
<dbReference type="EMBL" id="QEAP01000304">
    <property type="protein sequence ID" value="TPX69868.1"/>
    <property type="molecule type" value="Genomic_DNA"/>
</dbReference>
<keyword evidence="5 8" id="KW-1133">Transmembrane helix</keyword>
<evidence type="ECO:0000256" key="4">
    <source>
        <dbReference type="ARBA" id="ARBA00022741"/>
    </source>
</evidence>
<dbReference type="Gene3D" id="3.30.70.1230">
    <property type="entry name" value="Nucleotide cyclase"/>
    <property type="match status" value="1"/>
</dbReference>
<dbReference type="GO" id="GO:0000166">
    <property type="term" value="F:nucleotide binding"/>
    <property type="evidence" value="ECO:0007669"/>
    <property type="project" value="UniProtKB-KW"/>
</dbReference>
<evidence type="ECO:0000256" key="5">
    <source>
        <dbReference type="ARBA" id="ARBA00022989"/>
    </source>
</evidence>
<keyword evidence="6 8" id="KW-0472">Membrane</keyword>
<dbReference type="PROSITE" id="PS50125">
    <property type="entry name" value="GUANYLATE_CYCLASE_2"/>
    <property type="match status" value="1"/>
</dbReference>
<evidence type="ECO:0000259" key="9">
    <source>
        <dbReference type="PROSITE" id="PS50125"/>
    </source>
</evidence>
<sequence>MTVTSTTCANPVLLDAQYMKLYNPVGSSEAAPSSTGYIWVNFCLWATAVLFSISQRHAIQPSAKSFDRGDSGIYYILQSLVFLVASAVAYVSYKRTEHAVKQAMTQILMLVNSVVAVSCFLMYLRAGYTVLDGAGNPADSIRYLAWFHDQSDLVYVACLLTGTNNATRGRATAYSHMTFVFGFFACLARHPYDQLFGTIALVCHLRLMNEIVNMFKAAIEGTQRGHGIGGADVWSLERCREVIVYSHGYISVSWFLVRINAIRFDTGELHIAMGEVVAKIVFMLVIINCSFKEPLSLGVAGNCLDGQGPAVDKLNQENSHLLSTGEEYACATIFCSSIVGFRKLSHQTPKKEMLVFLNNLWTKYDAISKKHGVKKVEITGDAFLAVVGTPSCVTDHAERAASFALDILEMIKGVRSLAGEQVQIRIGLCSGPVTVQVVGDMNPVWLLVGDSVSTAKRMEATSKQSRIHVSQSTYSLIKTKFAMSLPEVVNTEVGDFVTSSYLGRDSETFYVDGRL</sequence>
<name>A0A507F3A5_9FUNG</name>
<evidence type="ECO:0000256" key="7">
    <source>
        <dbReference type="ARBA" id="ARBA00023239"/>
    </source>
</evidence>
<feature type="transmembrane region" description="Helical" evidence="8">
    <location>
        <begin position="36"/>
        <end position="53"/>
    </location>
</feature>
<comment type="caution">
    <text evidence="10">The sequence shown here is derived from an EMBL/GenBank/DDBJ whole genome shotgun (WGS) entry which is preliminary data.</text>
</comment>
<dbReference type="Gene3D" id="1.20.1070.10">
    <property type="entry name" value="Rhodopsin 7-helix transmembrane proteins"/>
    <property type="match status" value="1"/>
</dbReference>
<organism evidence="10 11">
    <name type="scientific">Chytriomyces confervae</name>
    <dbReference type="NCBI Taxonomy" id="246404"/>
    <lineage>
        <taxon>Eukaryota</taxon>
        <taxon>Fungi</taxon>
        <taxon>Fungi incertae sedis</taxon>
        <taxon>Chytridiomycota</taxon>
        <taxon>Chytridiomycota incertae sedis</taxon>
        <taxon>Chytridiomycetes</taxon>
        <taxon>Chytridiales</taxon>
        <taxon>Chytriomycetaceae</taxon>
        <taxon>Chytriomyces</taxon>
    </lineage>
</organism>
<dbReference type="Pfam" id="PF00211">
    <property type="entry name" value="Guanylate_cyc"/>
    <property type="match status" value="1"/>
</dbReference>
<dbReference type="GO" id="GO:0035556">
    <property type="term" value="P:intracellular signal transduction"/>
    <property type="evidence" value="ECO:0007669"/>
    <property type="project" value="InterPro"/>
</dbReference>
<dbReference type="STRING" id="246404.A0A507F3A5"/>
<comment type="similarity">
    <text evidence="2">Belongs to the archaeal/bacterial/fungal opsin family.</text>
</comment>
<dbReference type="Pfam" id="PF01036">
    <property type="entry name" value="Bac_rhodopsin"/>
    <property type="match status" value="1"/>
</dbReference>
<evidence type="ECO:0000313" key="11">
    <source>
        <dbReference type="Proteomes" id="UP000320333"/>
    </source>
</evidence>
<evidence type="ECO:0000256" key="6">
    <source>
        <dbReference type="ARBA" id="ARBA00023136"/>
    </source>
</evidence>
<dbReference type="CDD" id="cd07302">
    <property type="entry name" value="CHD"/>
    <property type="match status" value="1"/>
</dbReference>
<keyword evidence="3 8" id="KW-0812">Transmembrane</keyword>
<feature type="transmembrane region" description="Helical" evidence="8">
    <location>
        <begin position="73"/>
        <end position="91"/>
    </location>
</feature>
<dbReference type="GO" id="GO:0004016">
    <property type="term" value="F:adenylate cyclase activity"/>
    <property type="evidence" value="ECO:0007669"/>
    <property type="project" value="TreeGrafter"/>
</dbReference>
<protein>
    <recommendedName>
        <fullName evidence="9">Guanylate cyclase domain-containing protein</fullName>
    </recommendedName>
</protein>
<dbReference type="PANTHER" id="PTHR11920:SF335">
    <property type="entry name" value="GUANYLATE CYCLASE"/>
    <property type="match status" value="1"/>
</dbReference>
<dbReference type="SUPFAM" id="SSF55073">
    <property type="entry name" value="Nucleotide cyclase"/>
    <property type="match status" value="1"/>
</dbReference>
<comment type="subcellular location">
    <subcellularLocation>
        <location evidence="1">Membrane</location>
        <topology evidence="1">Multi-pass membrane protein</topology>
    </subcellularLocation>
</comment>
<dbReference type="OrthoDB" id="1890790at2759"/>
<feature type="domain" description="Guanylate cyclase" evidence="9">
    <location>
        <begin position="332"/>
        <end position="459"/>
    </location>
</feature>
<dbReference type="AlphaFoldDB" id="A0A507F3A5"/>
<keyword evidence="4" id="KW-0547">Nucleotide-binding</keyword>
<dbReference type="SMART" id="SM00044">
    <property type="entry name" value="CYCc"/>
    <property type="match status" value="1"/>
</dbReference>
<dbReference type="GO" id="GO:0001653">
    <property type="term" value="F:peptide receptor activity"/>
    <property type="evidence" value="ECO:0007669"/>
    <property type="project" value="TreeGrafter"/>
</dbReference>
<proteinExistence type="inferred from homology"/>
<dbReference type="GO" id="GO:0005886">
    <property type="term" value="C:plasma membrane"/>
    <property type="evidence" value="ECO:0007669"/>
    <property type="project" value="TreeGrafter"/>
</dbReference>
<feature type="transmembrane region" description="Helical" evidence="8">
    <location>
        <begin position="103"/>
        <end position="124"/>
    </location>
</feature>
<evidence type="ECO:0000256" key="1">
    <source>
        <dbReference type="ARBA" id="ARBA00004141"/>
    </source>
</evidence>